<dbReference type="HAMAP" id="MF_01876">
    <property type="entry name" value="PsiMP_glycosidase"/>
    <property type="match status" value="1"/>
</dbReference>
<dbReference type="InterPro" id="IPR022830">
    <property type="entry name" value="Indigdn_synthA-like"/>
</dbReference>
<keyword evidence="8" id="KW-1185">Reference proteome</keyword>
<evidence type="ECO:0000256" key="3">
    <source>
        <dbReference type="ARBA" id="ARBA00023211"/>
    </source>
</evidence>
<dbReference type="GO" id="GO:0005737">
    <property type="term" value="C:cytoplasm"/>
    <property type="evidence" value="ECO:0007669"/>
    <property type="project" value="TreeGrafter"/>
</dbReference>
<dbReference type="InterPro" id="IPR007342">
    <property type="entry name" value="PsuG"/>
</dbReference>
<keyword evidence="2" id="KW-0378">Hydrolase</keyword>
<dbReference type="GO" id="GO:0046872">
    <property type="term" value="F:metal ion binding"/>
    <property type="evidence" value="ECO:0007669"/>
    <property type="project" value="UniProtKB-KW"/>
</dbReference>
<protein>
    <recommendedName>
        <fullName evidence="9">Pseudouridine-5'-phosphate glycosidase</fullName>
    </recommendedName>
</protein>
<evidence type="ECO:0000256" key="1">
    <source>
        <dbReference type="ARBA" id="ARBA00022723"/>
    </source>
</evidence>
<evidence type="ECO:0000256" key="5">
    <source>
        <dbReference type="ARBA" id="ARBA00023295"/>
    </source>
</evidence>
<evidence type="ECO:0008006" key="9">
    <source>
        <dbReference type="Google" id="ProtNLM"/>
    </source>
</evidence>
<sequence length="398" mass="42894">MSCYRTLNKISKNHFLILRRFLRTNVISNPHIKVSEEVQDAIECKKPVVALESTIITHGMPYPKNVVCAVQVEGVVRKQGAIPATIAIIRGKIHVGLSETDINMLGDTSSSKPIKTSRRDLAYVISNEMSGGTTVCGTILVADQVGIPVFATGGIGGVHRGADKTFDVSADLIELGKSGIAVISSGVKSILDIPKTLEYLETQGVFVGTFGDSNEFPAFYSRKSGSKSPYIVQSAKKAAQIIKSSMDMDLKSGMLFAVPIPEKYALSYETMNEVIEQALKSMDPHMEGKQVTPYLLSQVAKLTSGKSLESNIALIKNNAMVAANISVELAKLRQSGGSEVRDMERSNTGSATENGVDGHPKRGPVIIGGSNLDCNAMLAAKVIKVRYIDLLLELKLFF</sequence>
<evidence type="ECO:0000256" key="6">
    <source>
        <dbReference type="SAM" id="MobiDB-lite"/>
    </source>
</evidence>
<gene>
    <name evidence="7" type="ORF">ACAOBT_LOCUS4283</name>
</gene>
<dbReference type="EMBL" id="CAKOFQ010006696">
    <property type="protein sequence ID" value="CAH1961669.1"/>
    <property type="molecule type" value="Genomic_DNA"/>
</dbReference>
<evidence type="ECO:0000313" key="8">
    <source>
        <dbReference type="Proteomes" id="UP001152888"/>
    </source>
</evidence>
<comment type="caution">
    <text evidence="7">The sequence shown here is derived from an EMBL/GenBank/DDBJ whole genome shotgun (WGS) entry which is preliminary data.</text>
</comment>
<evidence type="ECO:0000256" key="2">
    <source>
        <dbReference type="ARBA" id="ARBA00022801"/>
    </source>
</evidence>
<dbReference type="SUPFAM" id="SSF110581">
    <property type="entry name" value="Indigoidine synthase A-like"/>
    <property type="match status" value="1"/>
</dbReference>
<feature type="region of interest" description="Disordered" evidence="6">
    <location>
        <begin position="336"/>
        <end position="360"/>
    </location>
</feature>
<proteinExistence type="inferred from homology"/>
<reference evidence="7" key="1">
    <citation type="submission" date="2022-03" db="EMBL/GenBank/DDBJ databases">
        <authorList>
            <person name="Sayadi A."/>
        </authorList>
    </citation>
    <scope>NUCLEOTIDE SEQUENCE</scope>
</reference>
<evidence type="ECO:0000313" key="7">
    <source>
        <dbReference type="EMBL" id="CAH1961669.1"/>
    </source>
</evidence>
<dbReference type="Pfam" id="PF04227">
    <property type="entry name" value="Indigoidine_A"/>
    <property type="match status" value="1"/>
</dbReference>
<dbReference type="GO" id="GO:0016798">
    <property type="term" value="F:hydrolase activity, acting on glycosyl bonds"/>
    <property type="evidence" value="ECO:0007669"/>
    <property type="project" value="UniProtKB-KW"/>
</dbReference>
<dbReference type="Proteomes" id="UP001152888">
    <property type="component" value="Unassembled WGS sequence"/>
</dbReference>
<keyword evidence="1" id="KW-0479">Metal-binding</keyword>
<keyword evidence="3" id="KW-0464">Manganese</keyword>
<keyword evidence="4" id="KW-0456">Lyase</keyword>
<dbReference type="PANTHER" id="PTHR42909">
    <property type="entry name" value="ZGC:136858"/>
    <property type="match status" value="1"/>
</dbReference>
<accession>A0A9P0JW35</accession>
<keyword evidence="5" id="KW-0326">Glycosidase</keyword>
<organism evidence="7 8">
    <name type="scientific">Acanthoscelides obtectus</name>
    <name type="common">Bean weevil</name>
    <name type="synonym">Bruchus obtectus</name>
    <dbReference type="NCBI Taxonomy" id="200917"/>
    <lineage>
        <taxon>Eukaryota</taxon>
        <taxon>Metazoa</taxon>
        <taxon>Ecdysozoa</taxon>
        <taxon>Arthropoda</taxon>
        <taxon>Hexapoda</taxon>
        <taxon>Insecta</taxon>
        <taxon>Pterygota</taxon>
        <taxon>Neoptera</taxon>
        <taxon>Endopterygota</taxon>
        <taxon>Coleoptera</taxon>
        <taxon>Polyphaga</taxon>
        <taxon>Cucujiformia</taxon>
        <taxon>Chrysomeloidea</taxon>
        <taxon>Chrysomelidae</taxon>
        <taxon>Bruchinae</taxon>
        <taxon>Bruchini</taxon>
        <taxon>Acanthoscelides</taxon>
    </lineage>
</organism>
<evidence type="ECO:0000256" key="4">
    <source>
        <dbReference type="ARBA" id="ARBA00023239"/>
    </source>
</evidence>
<dbReference type="GO" id="GO:0004730">
    <property type="term" value="F:pseudouridylate synthase activity"/>
    <property type="evidence" value="ECO:0007669"/>
    <property type="project" value="InterPro"/>
</dbReference>
<dbReference type="AlphaFoldDB" id="A0A9P0JW35"/>
<dbReference type="Gene3D" id="3.40.1790.10">
    <property type="entry name" value="Indigoidine synthase domain"/>
    <property type="match status" value="1"/>
</dbReference>
<dbReference type="PANTHER" id="PTHR42909:SF1">
    <property type="entry name" value="CARBOHYDRATE KINASE PFKB DOMAIN-CONTAINING PROTEIN"/>
    <property type="match status" value="1"/>
</dbReference>
<name>A0A9P0JW35_ACAOB</name>
<dbReference type="OrthoDB" id="198885at2759"/>